<protein>
    <recommendedName>
        <fullName evidence="2">Ubiquitin-like domain-containing protein</fullName>
    </recommendedName>
</protein>
<dbReference type="InterPro" id="IPR019956">
    <property type="entry name" value="Ubiquitin_dom"/>
</dbReference>
<dbReference type="PROSITE" id="PS50053">
    <property type="entry name" value="UBIQUITIN_2"/>
    <property type="match status" value="1"/>
</dbReference>
<dbReference type="Gramene" id="BGIOSGA031640-TA">
    <property type="protein sequence ID" value="BGIOSGA031640-PA"/>
    <property type="gene ID" value="BGIOSGA031640"/>
</dbReference>
<keyword evidence="4" id="KW-1185">Reference proteome</keyword>
<dbReference type="PANTHER" id="PTHR10666">
    <property type="entry name" value="UBIQUITIN"/>
    <property type="match status" value="1"/>
</dbReference>
<sequence>MDELDLRQPVTDDQRKKKMYVHVKTLMARTLVIEVESSIDTGTIVTLEVEPSNTVKILKEKIQDKEGIMQSDFWLHHAGERLAEEDGDHLLADYGVQNESTVYICLRLPSCANYYTDYYYSGKDAKHVEKQIRPHGKHQASTTAQDLGKQQRILVNDSRTKSKASYPSSSACCRDRGKKTRAVPWSCVRQRRSNPCYLGDDWVN</sequence>
<gene>
    <name evidence="3" type="ORF">OsI_34136</name>
</gene>
<dbReference type="HOGENOM" id="CLU_1345151_0_0_1"/>
<accession>A2Z8U3</accession>
<dbReference type="STRING" id="39946.A2Z8U3"/>
<dbReference type="GO" id="GO:0003729">
    <property type="term" value="F:mRNA binding"/>
    <property type="evidence" value="ECO:0007669"/>
    <property type="project" value="UniProtKB-ARBA"/>
</dbReference>
<reference evidence="3 4" key="1">
    <citation type="journal article" date="2005" name="PLoS Biol.">
        <title>The genomes of Oryza sativa: a history of duplications.</title>
        <authorList>
            <person name="Yu J."/>
            <person name="Wang J."/>
            <person name="Lin W."/>
            <person name="Li S."/>
            <person name="Li H."/>
            <person name="Zhou J."/>
            <person name="Ni P."/>
            <person name="Dong W."/>
            <person name="Hu S."/>
            <person name="Zeng C."/>
            <person name="Zhang J."/>
            <person name="Zhang Y."/>
            <person name="Li R."/>
            <person name="Xu Z."/>
            <person name="Li S."/>
            <person name="Li X."/>
            <person name="Zheng H."/>
            <person name="Cong L."/>
            <person name="Lin L."/>
            <person name="Yin J."/>
            <person name="Geng J."/>
            <person name="Li G."/>
            <person name="Shi J."/>
            <person name="Liu J."/>
            <person name="Lv H."/>
            <person name="Li J."/>
            <person name="Wang J."/>
            <person name="Deng Y."/>
            <person name="Ran L."/>
            <person name="Shi X."/>
            <person name="Wang X."/>
            <person name="Wu Q."/>
            <person name="Li C."/>
            <person name="Ren X."/>
            <person name="Wang J."/>
            <person name="Wang X."/>
            <person name="Li D."/>
            <person name="Liu D."/>
            <person name="Zhang X."/>
            <person name="Ji Z."/>
            <person name="Zhao W."/>
            <person name="Sun Y."/>
            <person name="Zhang Z."/>
            <person name="Bao J."/>
            <person name="Han Y."/>
            <person name="Dong L."/>
            <person name="Ji J."/>
            <person name="Chen P."/>
            <person name="Wu S."/>
            <person name="Liu J."/>
            <person name="Xiao Y."/>
            <person name="Bu D."/>
            <person name="Tan J."/>
            <person name="Yang L."/>
            <person name="Ye C."/>
            <person name="Zhang J."/>
            <person name="Xu J."/>
            <person name="Zhou Y."/>
            <person name="Yu Y."/>
            <person name="Zhang B."/>
            <person name="Zhuang S."/>
            <person name="Wei H."/>
            <person name="Liu B."/>
            <person name="Lei M."/>
            <person name="Yu H."/>
            <person name="Li Y."/>
            <person name="Xu H."/>
            <person name="Wei S."/>
            <person name="He X."/>
            <person name="Fang L."/>
            <person name="Zhang Z."/>
            <person name="Zhang Y."/>
            <person name="Huang X."/>
            <person name="Su Z."/>
            <person name="Tong W."/>
            <person name="Li J."/>
            <person name="Tong Z."/>
            <person name="Li S."/>
            <person name="Ye J."/>
            <person name="Wang L."/>
            <person name="Fang L."/>
            <person name="Lei T."/>
            <person name="Chen C."/>
            <person name="Chen H."/>
            <person name="Xu Z."/>
            <person name="Li H."/>
            <person name="Huang H."/>
            <person name="Zhang F."/>
            <person name="Xu H."/>
            <person name="Li N."/>
            <person name="Zhao C."/>
            <person name="Li S."/>
            <person name="Dong L."/>
            <person name="Huang Y."/>
            <person name="Li L."/>
            <person name="Xi Y."/>
            <person name="Qi Q."/>
            <person name="Li W."/>
            <person name="Zhang B."/>
            <person name="Hu W."/>
            <person name="Zhang Y."/>
            <person name="Tian X."/>
            <person name="Jiao Y."/>
            <person name="Liang X."/>
            <person name="Jin J."/>
            <person name="Gao L."/>
            <person name="Zheng W."/>
            <person name="Hao B."/>
            <person name="Liu S."/>
            <person name="Wang W."/>
            <person name="Yuan L."/>
            <person name="Cao M."/>
            <person name="McDermott J."/>
            <person name="Samudrala R."/>
            <person name="Wang J."/>
            <person name="Wong G.K."/>
            <person name="Yang H."/>
        </authorList>
    </citation>
    <scope>NUCLEOTIDE SEQUENCE [LARGE SCALE GENOMIC DNA]</scope>
    <source>
        <strain evidence="4">cv. 93-11</strain>
    </source>
</reference>
<dbReference type="SUPFAM" id="SSF54236">
    <property type="entry name" value="Ubiquitin-like"/>
    <property type="match status" value="1"/>
</dbReference>
<dbReference type="InterPro" id="IPR029071">
    <property type="entry name" value="Ubiquitin-like_domsf"/>
</dbReference>
<dbReference type="AlphaFoldDB" id="A2Z8U3"/>
<dbReference type="InterPro" id="IPR050158">
    <property type="entry name" value="Ubiquitin_ubiquitin-like"/>
</dbReference>
<proteinExistence type="predicted"/>
<keyword evidence="1" id="KW-1017">Isopeptide bond</keyword>
<dbReference type="EMBL" id="CM000135">
    <property type="protein sequence ID" value="EAY79027.1"/>
    <property type="molecule type" value="Genomic_DNA"/>
</dbReference>
<organism evidence="3 4">
    <name type="scientific">Oryza sativa subsp. indica</name>
    <name type="common">Rice</name>
    <dbReference type="NCBI Taxonomy" id="39946"/>
    <lineage>
        <taxon>Eukaryota</taxon>
        <taxon>Viridiplantae</taxon>
        <taxon>Streptophyta</taxon>
        <taxon>Embryophyta</taxon>
        <taxon>Tracheophyta</taxon>
        <taxon>Spermatophyta</taxon>
        <taxon>Magnoliopsida</taxon>
        <taxon>Liliopsida</taxon>
        <taxon>Poales</taxon>
        <taxon>Poaceae</taxon>
        <taxon>BOP clade</taxon>
        <taxon>Oryzoideae</taxon>
        <taxon>Oryzeae</taxon>
        <taxon>Oryzinae</taxon>
        <taxon>Oryza</taxon>
        <taxon>Oryza sativa</taxon>
    </lineage>
</organism>
<evidence type="ECO:0000259" key="2">
    <source>
        <dbReference type="PROSITE" id="PS50053"/>
    </source>
</evidence>
<dbReference type="InterPro" id="IPR000626">
    <property type="entry name" value="Ubiquitin-like_dom"/>
</dbReference>
<evidence type="ECO:0000313" key="4">
    <source>
        <dbReference type="Proteomes" id="UP000007015"/>
    </source>
</evidence>
<dbReference type="Gene3D" id="3.10.20.90">
    <property type="entry name" value="Phosphatidylinositol 3-kinase Catalytic Subunit, Chain A, domain 1"/>
    <property type="match status" value="1"/>
</dbReference>
<feature type="domain" description="Ubiquitin-like" evidence="2">
    <location>
        <begin position="19"/>
        <end position="111"/>
    </location>
</feature>
<dbReference type="Pfam" id="PF00240">
    <property type="entry name" value="ubiquitin"/>
    <property type="match status" value="1"/>
</dbReference>
<evidence type="ECO:0000313" key="3">
    <source>
        <dbReference type="EMBL" id="EAY79027.1"/>
    </source>
</evidence>
<dbReference type="Proteomes" id="UP000007015">
    <property type="component" value="Chromosome 10"/>
</dbReference>
<name>A2Z8U3_ORYSI</name>
<evidence type="ECO:0000256" key="1">
    <source>
        <dbReference type="ARBA" id="ARBA00022499"/>
    </source>
</evidence>
<dbReference type="SMART" id="SM00213">
    <property type="entry name" value="UBQ"/>
    <property type="match status" value="1"/>
</dbReference>
<dbReference type="PRINTS" id="PR00348">
    <property type="entry name" value="UBIQUITIN"/>
</dbReference>